<evidence type="ECO:0000256" key="9">
    <source>
        <dbReference type="ARBA" id="ARBA00023054"/>
    </source>
</evidence>
<dbReference type="Pfam" id="PF06008">
    <property type="entry name" value="Laminin_I"/>
    <property type="match status" value="1"/>
</dbReference>
<dbReference type="FunFam" id="2.60.120.200:FF:000061">
    <property type="entry name" value="Laminin subunit alpha 2"/>
    <property type="match status" value="1"/>
</dbReference>
<evidence type="ECO:0000259" key="25">
    <source>
        <dbReference type="PROSITE" id="PS50027"/>
    </source>
</evidence>
<comment type="caution">
    <text evidence="28">The sequence shown here is derived from an EMBL/GenBank/DDBJ whole genome shotgun (WGS) entry which is preliminary data.</text>
</comment>
<dbReference type="GO" id="GO:0005604">
    <property type="term" value="C:basement membrane"/>
    <property type="evidence" value="ECO:0007669"/>
    <property type="project" value="UniProtKB-SubCell"/>
</dbReference>
<dbReference type="GO" id="GO:0045995">
    <property type="term" value="P:regulation of embryonic development"/>
    <property type="evidence" value="ECO:0007669"/>
    <property type="project" value="InterPro"/>
</dbReference>
<dbReference type="Pfam" id="PF02210">
    <property type="entry name" value="Laminin_G_2"/>
    <property type="match status" value="1"/>
</dbReference>
<evidence type="ECO:0000256" key="7">
    <source>
        <dbReference type="ARBA" id="ARBA00022869"/>
    </source>
</evidence>
<evidence type="ECO:0000256" key="23">
    <source>
        <dbReference type="SAM" id="SignalP"/>
    </source>
</evidence>
<evidence type="ECO:0000256" key="4">
    <source>
        <dbReference type="ARBA" id="ARBA00022530"/>
    </source>
</evidence>
<keyword evidence="29" id="KW-1185">Reference proteome</keyword>
<organism evidence="28 29">
    <name type="scientific">Molossus molossus</name>
    <name type="common">Pallas' mastiff bat</name>
    <name type="synonym">Vespertilio molossus</name>
    <dbReference type="NCBI Taxonomy" id="27622"/>
    <lineage>
        <taxon>Eukaryota</taxon>
        <taxon>Metazoa</taxon>
        <taxon>Chordata</taxon>
        <taxon>Craniata</taxon>
        <taxon>Vertebrata</taxon>
        <taxon>Euteleostomi</taxon>
        <taxon>Mammalia</taxon>
        <taxon>Eutheria</taxon>
        <taxon>Laurasiatheria</taxon>
        <taxon>Chiroptera</taxon>
        <taxon>Yangochiroptera</taxon>
        <taxon>Molossidae</taxon>
        <taxon>Molossus</taxon>
    </lineage>
</organism>
<feature type="disulfide bond" evidence="21">
    <location>
        <begin position="1059"/>
        <end position="1071"/>
    </location>
</feature>
<feature type="disulfide bond" evidence="21">
    <location>
        <begin position="888"/>
        <end position="897"/>
    </location>
</feature>
<comment type="function">
    <text evidence="1">Binding to cells via a high affinity receptor, laminin is thought to mediate the attachment, migration and organization of cells into tissues during embryonic development by interacting with other extracellular matrix components.</text>
</comment>
<feature type="domain" description="Laminin EGF-like" evidence="25">
    <location>
        <begin position="806"/>
        <end position="863"/>
    </location>
</feature>
<evidence type="ECO:0000313" key="29">
    <source>
        <dbReference type="Proteomes" id="UP000550707"/>
    </source>
</evidence>
<feature type="domain" description="Laminin EGF-like" evidence="25">
    <location>
        <begin position="467"/>
        <end position="515"/>
    </location>
</feature>
<dbReference type="FunFam" id="2.60.120.200:FF:000065">
    <property type="entry name" value="Laminin subunit alpha 2"/>
    <property type="match status" value="1"/>
</dbReference>
<feature type="domain" description="Laminin EGF-like" evidence="25">
    <location>
        <begin position="1105"/>
        <end position="1164"/>
    </location>
</feature>
<dbReference type="GO" id="GO:0007411">
    <property type="term" value="P:axon guidance"/>
    <property type="evidence" value="ECO:0007669"/>
    <property type="project" value="TreeGrafter"/>
</dbReference>
<dbReference type="FunFam" id="2.60.120.200:FF:000057">
    <property type="entry name" value="Laminin subunit alpha 2"/>
    <property type="match status" value="1"/>
</dbReference>
<feature type="disulfide bond" evidence="21">
    <location>
        <begin position="1061"/>
        <end position="1078"/>
    </location>
</feature>
<sequence>MPGATGVLLVLLLGGGLGGGLAQRLQQLPQAHQQRGLFPAVLNLASNALITTNATCGEKGPEMYCKLVEHVPGQPVRNPQCRICNQNSSNPYQRHPITNAIDGKNTWWQSPSIKNGIEYHYVTITLDLQQVFQIAYVIVKAANSPRPGNWILERSLDDVEYKPWQYHAVTDTECLTLYNIYPRTGPPSYSKDDEVICTSFYSKIHPLENGEIHISLINGRPSADDPSPELLEFTSARYIRLRFQRIRTLNADLMMFAHKDPREIDPIVTRRYYYSVKDISVGGMCICYGHARACPLDPVTSKSRCECEHNTCGDSCDRCCPGFHQKPWRAGTFLTKSECEECNCHGKAEECYYDEHVARRNLSLNIHGKYIGGGVCINCTQNTAGINCETCINGFFRPKGVAPTNPRPCHPCNCDPVGSLNEVCIKDENHVQRGLAPGSCHCKPGFGGVHCNRCARGYTGYPDCKPCNCSGEGSTNEDPCIGACNCKENVEGGDCSRCKSGFFNLQEDNHKGCDECFCSGVSNRCQSSSWTYGKIQDMSGWYLTDSSGHIRAAPQQVHSQSPLQISISSQEAARVIRPPHYWSAPAPYLGNKLTAAGGKLTFTISYDLQEEGEGDTALVLPLMVILEGKGLRISTAQEEVYLKPSEDRIYKVSLKEESFTLPGTHSPVSRKEFMTVLVDLERVLIQITDSLGVDAIFRLSSVSLESAVPYPTDGGSASAVEVCQCPPGYTGYSCESCLPRHRRINATIFGGICEPCQCFGHAESCDDITGECLNCKDHTGGPYCNKCLPGFYGDPTKGTSEDCQPCACPLNIPSNNFSPTCHLDRSLGLICDECPAGYTGPRCERCAEGYFGQPSVPGGSCQPCQCNDNLDFSIPGSCDSLSGACLICKPGTTGRYCELCADGYFGDAVDAKNCQPCRCNANGSFSEVCHTSTGQCECRPNVQGRRCDECKPETFGLQSARGCVPCNCNSFGSKSFDCEENGQCWCQPGVTGKKCDHCAHGYFNFQEGGCTACDCSHLGNNCDPNTGQCICPPNTIGDQCSRCAPNTWGHSIISGCKACNCSTVGSLDFQCNINTGQCNCHPKFSGAKCAECSRGHWNYPHCSPCDCFLPGTDGTTCDSETGKCSCVDKTGQCTCKMNVEGVHCDRCRPGKFGLDAKNPLGCSSCYCFGATTQCSEAKGLIRTWVALRPEQTILPLVDEALQHTTTKGIAFQDPEIVAYMDLVRQDLRLEPFYWKLPEQFEGKKLMAYGGKLKYAIYFEAREETGLFTYNPQVIIRGGTPVHARIIVRHMAAPLNGQLTRHEIEMTEREWKYYGDDPRVSRTVTREDFLDVLYDIHYILIKATYGNVMRQSSISEISMEVAEQGLATAVTPPAHLIERCDCPPGYSGLSCETCMPGFYRLRSGPGGHTPGPTLGTCVPCQCNGHSNLCDPDTSICQNCQHHTAGDFCERCALGYYGIVKGLPDDCQQCACPLISSSNNFSPSCVMEGLDDYRCTACPRGYEGQYCERCAPGYTGSPSSPGGSCQECECDPHGSLPGPCDAVTGLCTCRPGATGPKCDGCEHWHAREGTACVFCGDECTGLLLGDLARLDQMATSINLTGPLPAPYKMLYGLENVTQELKHLLSPQRAPERLIQLAEGNLNTLVTEMNELLTRATKVTADGEQTGQDAERTNTRANSLAEFIKDLVQDAEAVNEKAIKLNETLGIQDKALERNLQGLQKEIDQMMRELRRKNLDAQKEAAEDELVAAEGLMKNVQKLFGEPRGKNEEKENHLREQMTGYKDKLDDAWDLLREATDKIRETDRLSAANQKNRTALENKKEAIESGKRQTENTLKEGNDILDEAKRLADEISSVRDYVKDIETKLPPMSEELKDKIDDLSQKIKDRKLAERVSQAENHAAQLNDSSAVLDGILDEAKSISFNATAAFKAYSNIKDYIDEADKIAKEAKDRANEATKLATGPQGSLKEGAKGSLQKSFTILNEAKKLANDVKENDDHLNGLQTRLEQADVRNGDLLRALNDTLEKLSAIPNDTAAKLQAVKNKARQANDTAKDVLAQIKDLRQNLDGLKKNYNQLADSVAKTNAVVKDPLKNIADADATVKTLEQEADRLIDKLKPIKELEDNLKKNISEIKELISQARKQANSIKVSVSSGGDCIRTYKPEIKKGSYNNIIVNVKTAVADNLLFYLGSAKFVDFLAIEMRKGKVSFLWDVGSGVGRVEYPDLTIDDSYWYRIEASRTGRNGTISVRALDGPKASIVPGTYHSASPPGYTILDVDASAMLFVGGLTGKLKKADAVRVITFTGCMGETYFDSKPIGLWNFREIEGDCKGCTVSPQVEDSEGTIQFDGEGYAMVSRPIRWYPNISTVMFKFRTFSSNALLMYLATRDLKDFMSVELTDGHIKVSYDLGSGMASVVSNQNHNDGKWKSFTLSRIQKQANISIIDIDTNQEENIVTSSSGNNFGLDLKADEKIYFGGLPTLRNLRPEVTLKKYSGCLKDIEISRTPYNILSSSDYVGVTKGCLLENVHTVSFPKPGFVELAPVPIDVGTEITLSFSTKNESGIILLGSGGTPRRKRRQTGQAYYAIFLNKGRLEVHLSTGIRIMRKIVVKPEPSPFHDGREHSVHVERTRGIFTVQVDEDRRHMQNLTVEQAIEVRKLFVGGAPPEFQPSPLRNIPPFEGCVWNLVINSVPMDFARPVSFKNADIGRCAHQKPPEDADGGAPAETVILPEPVPTPAFPTPTPVLAHGPCAADSEPALLIGSKQFGLSRNSHIAIAFDDTKVKNRLTIEFEVRTEAESGLLFYMARINHADFATVQLRNGFPYFSYDLGSGDTNTMIPTRINDGQWHKIKITRVKQEGVLYVDDSSNRTVSPKKADILDVVGMLYVGGLPINYTTRRIGPVTYSIDGCIQNLQMAEAPADLEQPTSSFQVGTCFANAQKGTYFDGTGFAKAVGGFKVGLDLLVEFEFRTTRTTGVLLGISSQKMDGMGIEMIDEKIMFHVDNGAGRFTAVYDAGIPGHLCDGRWHKVTANKRKHRIELTVDGNLVEAQSPNPASTSADTNDPVFVGGFPDGLNQFGLTINVRFRGCIRSLRLTKGTGKPLEVNFAKALELRGVQPVSCPAE</sequence>
<comment type="subcellular location">
    <subcellularLocation>
        <location evidence="2">Secreted</location>
        <location evidence="2">Extracellular space</location>
        <location evidence="2">Extracellular matrix</location>
        <location evidence="2">Basement membrane</location>
    </subcellularLocation>
</comment>
<evidence type="ECO:0000256" key="15">
    <source>
        <dbReference type="ARBA" id="ARBA00076878"/>
    </source>
</evidence>
<feature type="domain" description="Laminin N-terminal" evidence="27">
    <location>
        <begin position="33"/>
        <end position="284"/>
    </location>
</feature>
<dbReference type="PROSITE" id="PS51117">
    <property type="entry name" value="LAMININ_NTER"/>
    <property type="match status" value="1"/>
</dbReference>
<dbReference type="SMART" id="SM00282">
    <property type="entry name" value="LamG"/>
    <property type="match status" value="5"/>
</dbReference>
<feature type="domain" description="Laminin G" evidence="24">
    <location>
        <begin position="2519"/>
        <end position="2700"/>
    </location>
</feature>
<dbReference type="GO" id="GO:0007155">
    <property type="term" value="P:cell adhesion"/>
    <property type="evidence" value="ECO:0007669"/>
    <property type="project" value="UniProtKB-KW"/>
</dbReference>
<dbReference type="FunFam" id="2.60.120.260:FF:000017">
    <property type="entry name" value="Laminin subunit alpha 2"/>
    <property type="match status" value="1"/>
</dbReference>
<dbReference type="FunFam" id="2.10.25.10:FF:000094">
    <property type="entry name" value="Laminin subunit alpha-2"/>
    <property type="match status" value="1"/>
</dbReference>
<evidence type="ECO:0000256" key="19">
    <source>
        <dbReference type="ARBA" id="ARBA00083678"/>
    </source>
</evidence>
<feature type="disulfide bond" evidence="21">
    <location>
        <begin position="412"/>
        <end position="424"/>
    </location>
</feature>
<feature type="coiled-coil region" evidence="22">
    <location>
        <begin position="1802"/>
        <end position="1886"/>
    </location>
</feature>
<dbReference type="InterPro" id="IPR008211">
    <property type="entry name" value="Laminin_N"/>
</dbReference>
<dbReference type="GO" id="GO:0030155">
    <property type="term" value="P:regulation of cell adhesion"/>
    <property type="evidence" value="ECO:0007669"/>
    <property type="project" value="InterPro"/>
</dbReference>
<dbReference type="SMART" id="SM00136">
    <property type="entry name" value="LamNT"/>
    <property type="match status" value="1"/>
</dbReference>
<evidence type="ECO:0000256" key="10">
    <source>
        <dbReference type="ARBA" id="ARBA00023157"/>
    </source>
</evidence>
<feature type="domain" description="Laminin G" evidence="24">
    <location>
        <begin position="2929"/>
        <end position="3109"/>
    </location>
</feature>
<dbReference type="FunFam" id="2.10.25.10:FF:000315">
    <property type="entry name" value="Laminin subunit alpha 2"/>
    <property type="match status" value="1"/>
</dbReference>
<comment type="caution">
    <text evidence="21">Lacks conserved residue(s) required for the propagation of feature annotation.</text>
</comment>
<dbReference type="FunFam" id="2.10.25.10:FF:000069">
    <property type="entry name" value="Laminin subunit alpha 1"/>
    <property type="match status" value="1"/>
</dbReference>
<dbReference type="GO" id="GO:0005201">
    <property type="term" value="F:extracellular matrix structural constituent"/>
    <property type="evidence" value="ECO:0007669"/>
    <property type="project" value="TreeGrafter"/>
</dbReference>
<feature type="disulfide bond" evidence="21">
    <location>
        <begin position="1547"/>
        <end position="1556"/>
    </location>
</feature>
<dbReference type="InterPro" id="IPR009030">
    <property type="entry name" value="Growth_fac_rcpt_cys_sf"/>
</dbReference>
<evidence type="ECO:0000256" key="5">
    <source>
        <dbReference type="ARBA" id="ARBA00022729"/>
    </source>
</evidence>
<dbReference type="InterPro" id="IPR010307">
    <property type="entry name" value="Laminin_dom_II"/>
</dbReference>
<feature type="disulfide bond" evidence="21">
    <location>
        <begin position="938"/>
        <end position="947"/>
    </location>
</feature>
<dbReference type="FunFam" id="2.10.25.10:FF:000074">
    <property type="entry name" value="Laminin subunit alpha"/>
    <property type="match status" value="1"/>
</dbReference>
<feature type="disulfide bond" evidence="21">
    <location>
        <begin position="966"/>
        <end position="978"/>
    </location>
</feature>
<dbReference type="PANTHER" id="PTHR10574:SF291">
    <property type="entry name" value="LAMININ SUBUNIT ALPHA-2"/>
    <property type="match status" value="1"/>
</dbReference>
<keyword evidence="5 23" id="KW-0732">Signal</keyword>
<feature type="domain" description="Laminin G" evidence="24">
    <location>
        <begin position="2337"/>
        <end position="2514"/>
    </location>
</feature>
<dbReference type="EMBL" id="JACASF010000008">
    <property type="protein sequence ID" value="KAF6462313.1"/>
    <property type="molecule type" value="Genomic_DNA"/>
</dbReference>
<keyword evidence="4" id="KW-0272">Extracellular matrix</keyword>
<protein>
    <recommendedName>
        <fullName evidence="14">Laminin subunit alpha-2</fullName>
    </recommendedName>
    <alternativeName>
        <fullName evidence="16">Laminin M chain</fullName>
    </alternativeName>
    <alternativeName>
        <fullName evidence="17">Laminin-12 subunit alpha</fullName>
    </alternativeName>
    <alternativeName>
        <fullName evidence="18">Laminin-2 subunit alpha</fullName>
    </alternativeName>
    <alternativeName>
        <fullName evidence="19">Laminin-4 subunit alpha</fullName>
    </alternativeName>
    <alternativeName>
        <fullName evidence="15">Merosin heavy chain</fullName>
    </alternativeName>
</protein>
<evidence type="ECO:0000256" key="17">
    <source>
        <dbReference type="ARBA" id="ARBA00081478"/>
    </source>
</evidence>
<dbReference type="CDD" id="cd00055">
    <property type="entry name" value="EGF_Lam"/>
    <property type="match status" value="15"/>
</dbReference>
<dbReference type="PROSITE" id="PS50027">
    <property type="entry name" value="EGF_LAM_2"/>
    <property type="match status" value="12"/>
</dbReference>
<dbReference type="InterPro" id="IPR009254">
    <property type="entry name" value="Laminin_aI"/>
</dbReference>
<dbReference type="Pfam" id="PF00054">
    <property type="entry name" value="Laminin_G_1"/>
    <property type="match status" value="4"/>
</dbReference>
<dbReference type="FunFam" id="2.170.300.10:FF:000008">
    <property type="entry name" value="Laminin subunit alpha 2"/>
    <property type="match status" value="1"/>
</dbReference>
<feature type="coiled-coil region" evidence="22">
    <location>
        <begin position="1681"/>
        <end position="1756"/>
    </location>
</feature>
<evidence type="ECO:0000256" key="3">
    <source>
        <dbReference type="ARBA" id="ARBA00022525"/>
    </source>
</evidence>
<evidence type="ECO:0000256" key="20">
    <source>
        <dbReference type="PROSITE-ProRule" id="PRU00122"/>
    </source>
</evidence>
<feature type="domain" description="Laminin EGF-like" evidence="25">
    <location>
        <begin position="756"/>
        <end position="805"/>
    </location>
</feature>
<dbReference type="InterPro" id="IPR001791">
    <property type="entry name" value="Laminin_G"/>
</dbReference>
<evidence type="ECO:0000256" key="13">
    <source>
        <dbReference type="ARBA" id="ARBA00064740"/>
    </source>
</evidence>
<dbReference type="InterPro" id="IPR013320">
    <property type="entry name" value="ConA-like_dom_sf"/>
</dbReference>
<feature type="disulfide bond" evidence="21">
    <location>
        <begin position="900"/>
        <end position="914"/>
    </location>
</feature>
<dbReference type="InterPro" id="IPR002049">
    <property type="entry name" value="LE_dom"/>
</dbReference>
<dbReference type="PANTHER" id="PTHR10574">
    <property type="entry name" value="NETRIN/LAMININ-RELATED"/>
    <property type="match status" value="1"/>
</dbReference>
<feature type="disulfide bond" evidence="21">
    <location>
        <begin position="775"/>
        <end position="784"/>
    </location>
</feature>
<evidence type="ECO:0000256" key="21">
    <source>
        <dbReference type="PROSITE-ProRule" id="PRU00460"/>
    </source>
</evidence>
<feature type="disulfide bond" evidence="21">
    <location>
        <begin position="1135"/>
        <end position="1144"/>
    </location>
</feature>
<dbReference type="InterPro" id="IPR056863">
    <property type="entry name" value="LMN_ATRN_NET-like_EGF"/>
</dbReference>
<dbReference type="GO" id="GO:0005576">
    <property type="term" value="C:extracellular region"/>
    <property type="evidence" value="ECO:0007669"/>
    <property type="project" value="UniProtKB-ARBA"/>
</dbReference>
<feature type="disulfide bond" evidence="21">
    <location>
        <begin position="919"/>
        <end position="936"/>
    </location>
</feature>
<feature type="disulfide bond" evidence="21">
    <location>
        <begin position="1080"/>
        <end position="1089"/>
    </location>
</feature>
<dbReference type="SMART" id="SM00281">
    <property type="entry name" value="LamB"/>
    <property type="match status" value="2"/>
</dbReference>
<evidence type="ECO:0000313" key="28">
    <source>
        <dbReference type="EMBL" id="KAF6462313.1"/>
    </source>
</evidence>
<dbReference type="Pfam" id="PF00053">
    <property type="entry name" value="EGF_laminin"/>
    <property type="match status" value="13"/>
</dbReference>
<feature type="domain" description="Laminin IV type A" evidence="26">
    <location>
        <begin position="1179"/>
        <end position="1378"/>
    </location>
</feature>
<feature type="domain" description="Laminin EGF-like" evidence="25">
    <location>
        <begin position="412"/>
        <end position="466"/>
    </location>
</feature>
<gene>
    <name evidence="28" type="ORF">HJG59_011345</name>
</gene>
<dbReference type="Pfam" id="PF24973">
    <property type="entry name" value="EGF_LMN_ATRN"/>
    <property type="match status" value="2"/>
</dbReference>
<feature type="domain" description="Laminin EGF-like" evidence="25">
    <location>
        <begin position="917"/>
        <end position="965"/>
    </location>
</feature>
<evidence type="ECO:0000259" key="26">
    <source>
        <dbReference type="PROSITE" id="PS51115"/>
    </source>
</evidence>
<feature type="disulfide bond" evidence="20">
    <location>
        <begin position="2673"/>
        <end position="2700"/>
    </location>
</feature>
<dbReference type="Proteomes" id="UP000550707">
    <property type="component" value="Unassembled WGS sequence"/>
</dbReference>
<feature type="signal peptide" evidence="23">
    <location>
        <begin position="1"/>
        <end position="22"/>
    </location>
</feature>
<feature type="disulfide bond" evidence="21">
    <location>
        <begin position="917"/>
        <end position="929"/>
    </location>
</feature>
<keyword evidence="8" id="KW-0130">Cell adhesion</keyword>
<evidence type="ECO:0000256" key="2">
    <source>
        <dbReference type="ARBA" id="ARBA00004302"/>
    </source>
</evidence>
<evidence type="ECO:0000259" key="24">
    <source>
        <dbReference type="PROSITE" id="PS50025"/>
    </source>
</evidence>
<keyword evidence="3" id="KW-0964">Secreted</keyword>
<evidence type="ECO:0000256" key="22">
    <source>
        <dbReference type="SAM" id="Coils"/>
    </source>
</evidence>
<feature type="domain" description="Laminin EGF-like" evidence="25">
    <location>
        <begin position="1526"/>
        <end position="1572"/>
    </location>
</feature>
<dbReference type="PROSITE" id="PS01248">
    <property type="entry name" value="EGF_LAM_1"/>
    <property type="match status" value="6"/>
</dbReference>
<feature type="disulfide bond" evidence="21">
    <location>
        <begin position="1438"/>
        <end position="1447"/>
    </location>
</feature>
<proteinExistence type="predicted"/>
<dbReference type="SMART" id="SM00180">
    <property type="entry name" value="EGF_Lam"/>
    <property type="match status" value="16"/>
</dbReference>
<dbReference type="FunCoup" id="A0A7J8GQL2">
    <property type="interactions" value="181"/>
</dbReference>
<name>A0A7J8GQL2_MOLMO</name>
<dbReference type="InterPro" id="IPR050440">
    <property type="entry name" value="Laminin/Netrin_ECM"/>
</dbReference>
<dbReference type="Gene3D" id="1.10.287.950">
    <property type="entry name" value="Methyl-accepting chemotaxis protein"/>
    <property type="match status" value="1"/>
</dbReference>
<dbReference type="Gene3D" id="2.170.300.10">
    <property type="entry name" value="Tie2 ligand-binding domain superfamily"/>
    <property type="match status" value="1"/>
</dbReference>
<feature type="disulfide bond" evidence="21">
    <location>
        <begin position="986"/>
        <end position="995"/>
    </location>
</feature>
<dbReference type="FunFam" id="2.10.25.10:FF:000128">
    <property type="entry name" value="laminin subunit alpha-2 isoform X1"/>
    <property type="match status" value="2"/>
</dbReference>
<dbReference type="GO" id="GO:0009887">
    <property type="term" value="P:animal organ morphogenesis"/>
    <property type="evidence" value="ECO:0007669"/>
    <property type="project" value="TreeGrafter"/>
</dbReference>
<evidence type="ECO:0000256" key="11">
    <source>
        <dbReference type="ARBA" id="ARBA00023180"/>
    </source>
</evidence>
<dbReference type="Gene3D" id="2.10.25.10">
    <property type="entry name" value="Laminin"/>
    <property type="match status" value="14"/>
</dbReference>
<evidence type="ECO:0000259" key="27">
    <source>
        <dbReference type="PROSITE" id="PS51117"/>
    </source>
</evidence>
<keyword evidence="7" id="KW-0084">Basement membrane</keyword>
<keyword evidence="11" id="KW-0325">Glycoprotein</keyword>
<evidence type="ECO:0000256" key="14">
    <source>
        <dbReference type="ARBA" id="ARBA00072595"/>
    </source>
</evidence>
<dbReference type="Gene3D" id="2.60.120.200">
    <property type="match status" value="5"/>
</dbReference>
<keyword evidence="12 21" id="KW-0424">Laminin EGF-like domain</keyword>
<dbReference type="InterPro" id="IPR000742">
    <property type="entry name" value="EGF"/>
</dbReference>
<keyword evidence="10 21" id="KW-1015">Disulfide bond</keyword>
<dbReference type="FunFam" id="2.60.120.200:FF:000052">
    <property type="entry name" value="Laminin subunit alpha 2"/>
    <property type="match status" value="1"/>
</dbReference>
<dbReference type="FunFam" id="2.170.300.10:FF:000026">
    <property type="entry name" value="laminin subunit alpha-2 isoform X2"/>
    <property type="match status" value="1"/>
</dbReference>
<feature type="disulfide bond" evidence="21">
    <location>
        <begin position="1105"/>
        <end position="1117"/>
    </location>
</feature>
<dbReference type="Gene3D" id="2.60.120.260">
    <property type="entry name" value="Galactose-binding domain-like"/>
    <property type="match status" value="1"/>
</dbReference>
<dbReference type="Pfam" id="PF00055">
    <property type="entry name" value="Laminin_N"/>
    <property type="match status" value="1"/>
</dbReference>
<dbReference type="FunFam" id="2.10.25.10:FF:000461">
    <property type="entry name" value="laminin subunit alpha-2 isoform X1"/>
    <property type="match status" value="1"/>
</dbReference>
<dbReference type="GO" id="GO:0005102">
    <property type="term" value="F:signaling receptor binding"/>
    <property type="evidence" value="ECO:0007669"/>
    <property type="project" value="InterPro"/>
</dbReference>
<feature type="coiled-coil region" evidence="22">
    <location>
        <begin position="2033"/>
        <end position="2137"/>
    </location>
</feature>
<feature type="domain" description="Laminin EGF-like" evidence="25">
    <location>
        <begin position="1059"/>
        <end position="1104"/>
    </location>
</feature>
<dbReference type="CDD" id="cd00110">
    <property type="entry name" value="LamG"/>
    <property type="match status" value="5"/>
</dbReference>
<feature type="domain" description="Laminin G" evidence="24">
    <location>
        <begin position="2753"/>
        <end position="2924"/>
    </location>
</feature>
<dbReference type="FunFam" id="2.10.25.10:FF:000051">
    <property type="entry name" value="Laminin subunit alpha 4"/>
    <property type="match status" value="1"/>
</dbReference>
<evidence type="ECO:0000256" key="8">
    <source>
        <dbReference type="ARBA" id="ARBA00022889"/>
    </source>
</evidence>
<dbReference type="PROSITE" id="PS51115">
    <property type="entry name" value="LAMININ_IVA"/>
    <property type="match status" value="2"/>
</dbReference>
<dbReference type="FunFam" id="2.10.25.10:FF:000242">
    <property type="entry name" value="Laminin subunit alpha 1"/>
    <property type="match status" value="1"/>
</dbReference>
<dbReference type="FunFam" id="2.10.25.10:FF:000106">
    <property type="entry name" value="Heparan sulfate proteoglycan 2"/>
    <property type="match status" value="1"/>
</dbReference>
<evidence type="ECO:0000256" key="6">
    <source>
        <dbReference type="ARBA" id="ARBA00022737"/>
    </source>
</evidence>
<dbReference type="FunFam" id="2.10.25.10:FF:000250">
    <property type="entry name" value="Laminin subunit alpha 2"/>
    <property type="match status" value="1"/>
</dbReference>
<feature type="domain" description="Laminin EGF-like" evidence="25">
    <location>
        <begin position="1419"/>
        <end position="1467"/>
    </location>
</feature>
<evidence type="ECO:0000256" key="18">
    <source>
        <dbReference type="ARBA" id="ARBA00082217"/>
    </source>
</evidence>
<dbReference type="SUPFAM" id="SSF49899">
    <property type="entry name" value="Concanavalin A-like lectins/glucanases"/>
    <property type="match status" value="5"/>
</dbReference>
<feature type="disulfide bond" evidence="21">
    <location>
        <begin position="834"/>
        <end position="843"/>
    </location>
</feature>
<feature type="domain" description="Laminin EGF-like" evidence="25">
    <location>
        <begin position="966"/>
        <end position="1012"/>
    </location>
</feature>
<dbReference type="InterPro" id="IPR000034">
    <property type="entry name" value="Laminin_IV"/>
</dbReference>
<reference evidence="28 29" key="1">
    <citation type="journal article" date="2020" name="Nature">
        <title>Six reference-quality genomes reveal evolution of bat adaptations.</title>
        <authorList>
            <person name="Jebb D."/>
            <person name="Huang Z."/>
            <person name="Pippel M."/>
            <person name="Hughes G.M."/>
            <person name="Lavrichenko K."/>
            <person name="Devanna P."/>
            <person name="Winkler S."/>
            <person name="Jermiin L.S."/>
            <person name="Skirmuntt E.C."/>
            <person name="Katzourakis A."/>
            <person name="Burkitt-Gray L."/>
            <person name="Ray D.A."/>
            <person name="Sullivan K.A.M."/>
            <person name="Roscito J.G."/>
            <person name="Kirilenko B.M."/>
            <person name="Davalos L.M."/>
            <person name="Corthals A.P."/>
            <person name="Power M.L."/>
            <person name="Jones G."/>
            <person name="Ransome R.D."/>
            <person name="Dechmann D.K.N."/>
            <person name="Locatelli A.G."/>
            <person name="Puechmaille S.J."/>
            <person name="Fedrigo O."/>
            <person name="Jarvis E.D."/>
            <person name="Hiller M."/>
            <person name="Vernes S.C."/>
            <person name="Myers E.W."/>
            <person name="Teeling E.C."/>
        </authorList>
    </citation>
    <scope>NUCLEOTIDE SEQUENCE [LARGE SCALE GENOMIC DNA]</scope>
    <source>
        <strain evidence="28">MMolMol1</strain>
        <tissue evidence="28">Muscle</tissue>
    </source>
</reference>
<dbReference type="InParanoid" id="A0A7J8GQL2"/>
<feature type="domain" description="Laminin IV type A" evidence="26">
    <location>
        <begin position="536"/>
        <end position="722"/>
    </location>
</feature>
<dbReference type="Pfam" id="PF06009">
    <property type="entry name" value="Laminin_II"/>
    <property type="match status" value="1"/>
</dbReference>
<feature type="disulfide bond" evidence="21">
    <location>
        <begin position="486"/>
        <end position="495"/>
    </location>
</feature>
<feature type="domain" description="Laminin EGF-like" evidence="25">
    <location>
        <begin position="1013"/>
        <end position="1058"/>
    </location>
</feature>
<dbReference type="GO" id="GO:0009888">
    <property type="term" value="P:tissue development"/>
    <property type="evidence" value="ECO:0007669"/>
    <property type="project" value="TreeGrafter"/>
</dbReference>
<comment type="subunit">
    <text evidence="13">Laminin is a complex glycoprotein, consisting of three different polypeptide chains (alpha, beta, gamma), which are bound to each other by disulfide bonds into a cross-shaped molecule comprising one long and three short arms with globules at each end. Alpha-2 is a subunit of laminin-2 (laminin-211 or merosin), laminin-4 (laminin-221 or S-merosin) and laminin-12 (laminin-213). Interacts with FBLN1, FBLN2 and NID2.</text>
</comment>
<feature type="domain" description="Laminin G" evidence="24">
    <location>
        <begin position="2142"/>
        <end position="2325"/>
    </location>
</feature>
<keyword evidence="9 22" id="KW-0175">Coiled coil</keyword>
<dbReference type="Pfam" id="PF00052">
    <property type="entry name" value="Laminin_B"/>
    <property type="match status" value="2"/>
</dbReference>
<feature type="disulfide bond" evidence="21">
    <location>
        <begin position="1031"/>
        <end position="1040"/>
    </location>
</feature>
<dbReference type="PRINTS" id="PR00011">
    <property type="entry name" value="EGFLAMININ"/>
</dbReference>
<evidence type="ECO:0000256" key="12">
    <source>
        <dbReference type="ARBA" id="ARBA00023292"/>
    </source>
</evidence>
<keyword evidence="6" id="KW-0677">Repeat</keyword>
<dbReference type="FunFam" id="2.10.25.10:FF:000189">
    <property type="entry name" value="Laminin subunit alpha 2"/>
    <property type="match status" value="1"/>
</dbReference>
<dbReference type="FunFam" id="2.10.25.10:FF:000082">
    <property type="entry name" value="Laminin subunit alpha 1"/>
    <property type="match status" value="1"/>
</dbReference>
<feature type="disulfide bond" evidence="21">
    <location>
        <begin position="442"/>
        <end position="451"/>
    </location>
</feature>
<dbReference type="FunFam" id="2.60.120.200:FF:000063">
    <property type="entry name" value="Laminin subunit alpha 2"/>
    <property type="match status" value="1"/>
</dbReference>
<evidence type="ECO:0000256" key="16">
    <source>
        <dbReference type="ARBA" id="ARBA00079076"/>
    </source>
</evidence>
<accession>A0A7J8GQL2</accession>
<dbReference type="SUPFAM" id="SSF57184">
    <property type="entry name" value="Growth factor receptor domain"/>
    <property type="match status" value="1"/>
</dbReference>
<dbReference type="FunFam" id="2.10.25.10:FF:000512">
    <property type="entry name" value="Laminin subunit alpha 1"/>
    <property type="match status" value="1"/>
</dbReference>
<evidence type="ECO:0000256" key="1">
    <source>
        <dbReference type="ARBA" id="ARBA00002418"/>
    </source>
</evidence>
<dbReference type="GO" id="GO:0030334">
    <property type="term" value="P:regulation of cell migration"/>
    <property type="evidence" value="ECO:0007669"/>
    <property type="project" value="InterPro"/>
</dbReference>
<feature type="domain" description="Laminin EGF-like" evidence="25">
    <location>
        <begin position="864"/>
        <end position="916"/>
    </location>
</feature>
<feature type="disulfide bond" evidence="21">
    <location>
        <begin position="1526"/>
        <end position="1538"/>
    </location>
</feature>
<dbReference type="PROSITE" id="PS50025">
    <property type="entry name" value="LAM_G_DOMAIN"/>
    <property type="match status" value="5"/>
</dbReference>
<feature type="disulfide bond" evidence="21">
    <location>
        <begin position="1528"/>
        <end position="1545"/>
    </location>
</feature>
<feature type="chain" id="PRO_5029561753" description="Laminin subunit alpha-2" evidence="23">
    <location>
        <begin position="23"/>
        <end position="3112"/>
    </location>
</feature>
<dbReference type="SMART" id="SM00181">
    <property type="entry name" value="EGF"/>
    <property type="match status" value="7"/>
</dbReference>
<dbReference type="SUPFAM" id="SSF57196">
    <property type="entry name" value="EGF/Laminin"/>
    <property type="match status" value="11"/>
</dbReference>